<organism evidence="2 4">
    <name type="scientific">Adineta steineri</name>
    <dbReference type="NCBI Taxonomy" id="433720"/>
    <lineage>
        <taxon>Eukaryota</taxon>
        <taxon>Metazoa</taxon>
        <taxon>Spiralia</taxon>
        <taxon>Gnathifera</taxon>
        <taxon>Rotifera</taxon>
        <taxon>Eurotatoria</taxon>
        <taxon>Bdelloidea</taxon>
        <taxon>Adinetida</taxon>
        <taxon>Adinetidae</taxon>
        <taxon>Adineta</taxon>
    </lineage>
</organism>
<evidence type="ECO:0000313" key="3">
    <source>
        <dbReference type="EMBL" id="CAF3851192.1"/>
    </source>
</evidence>
<dbReference type="Proteomes" id="UP000663860">
    <property type="component" value="Unassembled WGS sequence"/>
</dbReference>
<dbReference type="EMBL" id="CAJOBB010001396">
    <property type="protein sequence ID" value="CAF3851192.1"/>
    <property type="molecule type" value="Genomic_DNA"/>
</dbReference>
<evidence type="ECO:0000313" key="4">
    <source>
        <dbReference type="Proteomes" id="UP000663860"/>
    </source>
</evidence>
<reference evidence="2" key="1">
    <citation type="submission" date="2021-02" db="EMBL/GenBank/DDBJ databases">
        <authorList>
            <person name="Nowell W R."/>
        </authorList>
    </citation>
    <scope>NUCLEOTIDE SEQUENCE</scope>
</reference>
<gene>
    <name evidence="2" type="ORF">IZO911_LOCUS19089</name>
    <name evidence="3" type="ORF">KXQ929_LOCUS20109</name>
</gene>
<name>A0A814IT64_9BILA</name>
<feature type="region of interest" description="Disordered" evidence="1">
    <location>
        <begin position="146"/>
        <end position="169"/>
    </location>
</feature>
<dbReference type="AlphaFoldDB" id="A0A814IT64"/>
<accession>A0A814IT64</accession>
<proteinExistence type="predicted"/>
<evidence type="ECO:0000313" key="2">
    <source>
        <dbReference type="EMBL" id="CAF1027892.1"/>
    </source>
</evidence>
<dbReference type="Proteomes" id="UP000663868">
    <property type="component" value="Unassembled WGS sequence"/>
</dbReference>
<evidence type="ECO:0000256" key="1">
    <source>
        <dbReference type="SAM" id="MobiDB-lite"/>
    </source>
</evidence>
<feature type="compositionally biased region" description="Polar residues" evidence="1">
    <location>
        <begin position="153"/>
        <end position="167"/>
    </location>
</feature>
<protein>
    <submittedName>
        <fullName evidence="2">Uncharacterized protein</fullName>
    </submittedName>
</protein>
<sequence>MVYKSFEGCAPKQNPRISLNFLTDMVQFSSRIIRLVINILYVYRFITAINGLRLRSQSNEDDDIFKIRAPYMCATRHHLSVEPDVIELHKELRKLMYRFKHEVRYIAHTIQHYPHLLFQTVPLLESSIRRLQCNLDDLEMAATFDGKTDKQPKTTNLNSISNESRNSGKLRRLENDEEQVYLITRNIHLTLHTLLINSKLIHLTTKNGIKAGMSTLLFPFLYDIGKKFCLSFYYLKLLSKYVSYRAIQTENRPVPPLTDTRINIYPANRNTIIEANQFLVDNFAKTVKKRNVRFNVAAQQCLPSSILTRRFSNIKNSTKSRFDS</sequence>
<dbReference type="EMBL" id="CAJNOE010000188">
    <property type="protein sequence ID" value="CAF1027892.1"/>
    <property type="molecule type" value="Genomic_DNA"/>
</dbReference>
<comment type="caution">
    <text evidence="2">The sequence shown here is derived from an EMBL/GenBank/DDBJ whole genome shotgun (WGS) entry which is preliminary data.</text>
</comment>